<protein>
    <recommendedName>
        <fullName evidence="1">PepSY domain-containing protein</fullName>
    </recommendedName>
</protein>
<gene>
    <name evidence="2" type="ORF">CWS01_17480</name>
</gene>
<evidence type="ECO:0000313" key="3">
    <source>
        <dbReference type="Proteomes" id="UP000233375"/>
    </source>
</evidence>
<sequence>MMRNKWTKISIGLATVLGLASAGYYIGSEQKGFAAENPISVMTAQTNVSKEEAAKIASEKTNKTVEEMEIEVNSKGEKLYQVEFLEETEHDDDEIYINADTGDVLTKETMQKNIKVTEEQAKEAALKKAPGTVMEIELDEEAGQYYYDIEIVQKNGQDVDVEISAETGKVLHLDND</sequence>
<organism evidence="2 3">
    <name type="scientific">Niallia nealsonii</name>
    <dbReference type="NCBI Taxonomy" id="115979"/>
    <lineage>
        <taxon>Bacteria</taxon>
        <taxon>Bacillati</taxon>
        <taxon>Bacillota</taxon>
        <taxon>Bacilli</taxon>
        <taxon>Bacillales</taxon>
        <taxon>Bacillaceae</taxon>
        <taxon>Niallia</taxon>
    </lineage>
</organism>
<keyword evidence="3" id="KW-1185">Reference proteome</keyword>
<dbReference type="Gene3D" id="3.10.450.40">
    <property type="match status" value="2"/>
</dbReference>
<dbReference type="InterPro" id="IPR025711">
    <property type="entry name" value="PepSY"/>
</dbReference>
<feature type="domain" description="PepSY" evidence="1">
    <location>
        <begin position="115"/>
        <end position="171"/>
    </location>
</feature>
<dbReference type="Proteomes" id="UP000233375">
    <property type="component" value="Unassembled WGS sequence"/>
</dbReference>
<proteinExistence type="predicted"/>
<dbReference type="EMBL" id="PISE01000043">
    <property type="protein sequence ID" value="PKG22404.1"/>
    <property type="molecule type" value="Genomic_DNA"/>
</dbReference>
<reference evidence="2 3" key="1">
    <citation type="journal article" date="2003" name="Int. J. Syst. Evol. Microbiol.">
        <title>Bacillus nealsonii sp. nov., isolated from a spacecraft-assembly facility, whose spores are gamma-radiation resistant.</title>
        <authorList>
            <person name="Venkateswaran K."/>
            <person name="Kempf M."/>
            <person name="Chen F."/>
            <person name="Satomi M."/>
            <person name="Nicholson W."/>
            <person name="Kern R."/>
        </authorList>
    </citation>
    <scope>NUCLEOTIDE SEQUENCE [LARGE SCALE GENOMIC DNA]</scope>
    <source>
        <strain evidence="2 3">FO-92</strain>
    </source>
</reference>
<comment type="caution">
    <text evidence="2">The sequence shown here is derived from an EMBL/GenBank/DDBJ whole genome shotgun (WGS) entry which is preliminary data.</text>
</comment>
<dbReference type="OrthoDB" id="5361545at2"/>
<evidence type="ECO:0000259" key="1">
    <source>
        <dbReference type="Pfam" id="PF03413"/>
    </source>
</evidence>
<dbReference type="Pfam" id="PF03413">
    <property type="entry name" value="PepSY"/>
    <property type="match status" value="2"/>
</dbReference>
<dbReference type="AlphaFoldDB" id="A0A2N0YYS7"/>
<name>A0A2N0YYS7_9BACI</name>
<accession>A0A2N0YYS7</accession>
<evidence type="ECO:0000313" key="2">
    <source>
        <dbReference type="EMBL" id="PKG22404.1"/>
    </source>
</evidence>
<feature type="domain" description="PepSY" evidence="1">
    <location>
        <begin position="48"/>
        <end position="107"/>
    </location>
</feature>